<dbReference type="EMBL" id="CM020618">
    <property type="protein sequence ID" value="KAK1858618.1"/>
    <property type="molecule type" value="Genomic_DNA"/>
</dbReference>
<comment type="caution">
    <text evidence="1">The sequence shown here is derived from an EMBL/GenBank/DDBJ whole genome shotgun (WGS) entry which is preliminary data.</text>
</comment>
<name>A0ACC3BM08_PYRYE</name>
<evidence type="ECO:0000313" key="2">
    <source>
        <dbReference type="Proteomes" id="UP000798662"/>
    </source>
</evidence>
<reference evidence="1" key="1">
    <citation type="submission" date="2019-11" db="EMBL/GenBank/DDBJ databases">
        <title>Nori genome reveals adaptations in red seaweeds to the harsh intertidal environment.</title>
        <authorList>
            <person name="Wang D."/>
            <person name="Mao Y."/>
        </authorList>
    </citation>
    <scope>NUCLEOTIDE SEQUENCE</scope>
    <source>
        <tissue evidence="1">Gametophyte</tissue>
    </source>
</reference>
<gene>
    <name evidence="1" type="ORF">I4F81_001219</name>
</gene>
<keyword evidence="2" id="KW-1185">Reference proteome</keyword>
<organism evidence="1 2">
    <name type="scientific">Pyropia yezoensis</name>
    <name type="common">Susabi-nori</name>
    <name type="synonym">Porphyra yezoensis</name>
    <dbReference type="NCBI Taxonomy" id="2788"/>
    <lineage>
        <taxon>Eukaryota</taxon>
        <taxon>Rhodophyta</taxon>
        <taxon>Bangiophyceae</taxon>
        <taxon>Bangiales</taxon>
        <taxon>Bangiaceae</taxon>
        <taxon>Pyropia</taxon>
    </lineage>
</organism>
<dbReference type="Proteomes" id="UP000798662">
    <property type="component" value="Chromosome 1"/>
</dbReference>
<sequence>MAAHRRLWVAALVATCLAAAAAATTLAPGVGASRPDASPGDGDCDVAVIGAGIGGLYTAWRLATASREAGVRPGRVCVFEASGRMGGRILTLRGKEALPKGYDGYSVDMGAYRWHRQTHALTRMLADGPLGVTSACYTDPLGVDDTCGAETRSLMTARNATFASGADGSVDEQLSVWSPGLVPYTIPPAGRWGVAGGPAAGKGPRSPKDWLVGTTSALPEVAVRWADLEGARTYAAAMEVVDEMLEALRTSKKGYEGIPYTEVSMLQIARSRGYTEEELLALLDTGNSVGDAKWYMTPVSDYARVELRKVALRRWTFPTKDEPTGMVTPVDRKTGRRVGMATLLDRLASALTAAGGRIHFRHRVVFLQQAGREGSVRVSFANGRSLVAGRVIVNAGKADVAAWGVASLPIAGASRSFRFGLDAVYTAPSSKMYCWWPDSWWMTKLRLTRGRGRLFHPLFSLRYHDGHVTCKDKAKLRGCRGALLVSYVLGDATGVRQSIWSHGFSSQPFSPLSAAPDNAVDLITKGEVRGGGGGAACARQRLLWNSVLSGLREAHTGMAAAVGLTAEELIPEPDACASAVWWDVAVHALSAYARHPDGQDWLRDFARPVRGVNVHLVNEAWGEDRGWAEASLRSAERVLYHHLDMRRPEWMEKVFHRSIVERWNYGTRK</sequence>
<evidence type="ECO:0000313" key="1">
    <source>
        <dbReference type="EMBL" id="KAK1858618.1"/>
    </source>
</evidence>
<accession>A0ACC3BM08</accession>
<proteinExistence type="predicted"/>
<protein>
    <submittedName>
        <fullName evidence="1">Uncharacterized protein</fullName>
    </submittedName>
</protein>